<keyword evidence="6 8" id="KW-1133">Transmembrane helix</keyword>
<dbReference type="SUPFAM" id="SSF52540">
    <property type="entry name" value="P-loop containing nucleoside triphosphate hydrolases"/>
    <property type="match status" value="2"/>
</dbReference>
<dbReference type="Pfam" id="PF06422">
    <property type="entry name" value="PDR_CDR"/>
    <property type="match status" value="2"/>
</dbReference>
<dbReference type="InterPro" id="IPR003593">
    <property type="entry name" value="AAA+_ATPase"/>
</dbReference>
<dbReference type="GO" id="GO:0016020">
    <property type="term" value="C:membrane"/>
    <property type="evidence" value="ECO:0007669"/>
    <property type="project" value="UniProtKB-SubCell"/>
</dbReference>
<dbReference type="InterPro" id="IPR003439">
    <property type="entry name" value="ABC_transporter-like_ATP-bd"/>
</dbReference>
<evidence type="ECO:0000313" key="11">
    <source>
        <dbReference type="Proteomes" id="UP000193642"/>
    </source>
</evidence>
<evidence type="ECO:0000256" key="8">
    <source>
        <dbReference type="SAM" id="Phobius"/>
    </source>
</evidence>
<feature type="domain" description="ABC transporter" evidence="9">
    <location>
        <begin position="150"/>
        <end position="385"/>
    </location>
</feature>
<dbReference type="Proteomes" id="UP000193642">
    <property type="component" value="Unassembled WGS sequence"/>
</dbReference>
<dbReference type="CDD" id="cd03232">
    <property type="entry name" value="ABCG_PDR_domain2"/>
    <property type="match status" value="1"/>
</dbReference>
<keyword evidence="2" id="KW-0813">Transport</keyword>
<feature type="transmembrane region" description="Helical" evidence="8">
    <location>
        <begin position="521"/>
        <end position="542"/>
    </location>
</feature>
<evidence type="ECO:0000313" key="10">
    <source>
        <dbReference type="EMBL" id="ORY37047.1"/>
    </source>
</evidence>
<feature type="transmembrane region" description="Helical" evidence="8">
    <location>
        <begin position="599"/>
        <end position="620"/>
    </location>
</feature>
<dbReference type="PROSITE" id="PS00211">
    <property type="entry name" value="ABC_TRANSPORTER_1"/>
    <property type="match status" value="1"/>
</dbReference>
<keyword evidence="4" id="KW-0547">Nucleotide-binding</keyword>
<dbReference type="PANTHER" id="PTHR19241">
    <property type="entry name" value="ATP-BINDING CASSETTE TRANSPORTER"/>
    <property type="match status" value="1"/>
</dbReference>
<dbReference type="Pfam" id="PF00005">
    <property type="entry name" value="ABC_tran"/>
    <property type="match status" value="2"/>
</dbReference>
<name>A0A1Y2BQZ6_9FUNG</name>
<dbReference type="Pfam" id="PF14510">
    <property type="entry name" value="ABC_trans_N"/>
    <property type="match status" value="1"/>
</dbReference>
<evidence type="ECO:0000256" key="7">
    <source>
        <dbReference type="ARBA" id="ARBA00023136"/>
    </source>
</evidence>
<keyword evidence="7 8" id="KW-0472">Membrane</keyword>
<evidence type="ECO:0000256" key="4">
    <source>
        <dbReference type="ARBA" id="ARBA00022741"/>
    </source>
</evidence>
<feature type="transmembrane region" description="Helical" evidence="8">
    <location>
        <begin position="1196"/>
        <end position="1221"/>
    </location>
</feature>
<feature type="transmembrane region" description="Helical" evidence="8">
    <location>
        <begin position="727"/>
        <end position="751"/>
    </location>
</feature>
<feature type="transmembrane region" description="Helical" evidence="8">
    <location>
        <begin position="1233"/>
        <end position="1254"/>
    </location>
</feature>
<reference evidence="10 11" key="1">
    <citation type="submission" date="2016-07" db="EMBL/GenBank/DDBJ databases">
        <title>Pervasive Adenine N6-methylation of Active Genes in Fungi.</title>
        <authorList>
            <consortium name="DOE Joint Genome Institute"/>
            <person name="Mondo S.J."/>
            <person name="Dannebaum R.O."/>
            <person name="Kuo R.C."/>
            <person name="Labutti K."/>
            <person name="Haridas S."/>
            <person name="Kuo A."/>
            <person name="Salamov A."/>
            <person name="Ahrendt S.R."/>
            <person name="Lipzen A."/>
            <person name="Sullivan W."/>
            <person name="Andreopoulos W.B."/>
            <person name="Clum A."/>
            <person name="Lindquist E."/>
            <person name="Daum C."/>
            <person name="Ramamoorthy G.K."/>
            <person name="Gryganskyi A."/>
            <person name="Culley D."/>
            <person name="Magnuson J.K."/>
            <person name="James T.Y."/>
            <person name="O'Malley M.A."/>
            <person name="Stajich J.E."/>
            <person name="Spatafora J.W."/>
            <person name="Visel A."/>
            <person name="Grigoriev I.V."/>
        </authorList>
    </citation>
    <scope>NUCLEOTIDE SEQUENCE [LARGE SCALE GENOMIC DNA]</scope>
    <source>
        <strain evidence="10 11">JEL800</strain>
    </source>
</reference>
<feature type="domain" description="ABC transporter" evidence="9">
    <location>
        <begin position="811"/>
        <end position="1051"/>
    </location>
</feature>
<accession>A0A1Y2BQZ6</accession>
<dbReference type="FunFam" id="3.40.50.300:FF:000054">
    <property type="entry name" value="ABC multidrug transporter atrF"/>
    <property type="match status" value="1"/>
</dbReference>
<evidence type="ECO:0000256" key="6">
    <source>
        <dbReference type="ARBA" id="ARBA00022989"/>
    </source>
</evidence>
<dbReference type="EMBL" id="MCGO01000052">
    <property type="protein sequence ID" value="ORY37047.1"/>
    <property type="molecule type" value="Genomic_DNA"/>
</dbReference>
<gene>
    <name evidence="10" type="ORF">BCR33DRAFT_721688</name>
</gene>
<dbReference type="PROSITE" id="PS50893">
    <property type="entry name" value="ABC_TRANSPORTER_2"/>
    <property type="match status" value="2"/>
</dbReference>
<dbReference type="GO" id="GO:0005524">
    <property type="term" value="F:ATP binding"/>
    <property type="evidence" value="ECO:0007669"/>
    <property type="project" value="UniProtKB-KW"/>
</dbReference>
<dbReference type="Gene3D" id="3.40.50.300">
    <property type="entry name" value="P-loop containing nucleotide triphosphate hydrolases"/>
    <property type="match status" value="2"/>
</dbReference>
<feature type="transmembrane region" description="Helical" evidence="8">
    <location>
        <begin position="1261"/>
        <end position="1284"/>
    </location>
</feature>
<comment type="caution">
    <text evidence="10">The sequence shown here is derived from an EMBL/GenBank/DDBJ whole genome shotgun (WGS) entry which is preliminary data.</text>
</comment>
<evidence type="ECO:0000256" key="1">
    <source>
        <dbReference type="ARBA" id="ARBA00004141"/>
    </source>
</evidence>
<dbReference type="InterPro" id="IPR029481">
    <property type="entry name" value="ABC_trans_N"/>
</dbReference>
<proteinExistence type="predicted"/>
<dbReference type="SMART" id="SM00382">
    <property type="entry name" value="AAA"/>
    <property type="match status" value="2"/>
</dbReference>
<dbReference type="InterPro" id="IPR013525">
    <property type="entry name" value="ABC2_TM"/>
</dbReference>
<comment type="subcellular location">
    <subcellularLocation>
        <location evidence="1">Membrane</location>
        <topology evidence="1">Multi-pass membrane protein</topology>
    </subcellularLocation>
</comment>
<dbReference type="InterPro" id="IPR010929">
    <property type="entry name" value="PDR_CDR_ABC"/>
</dbReference>
<dbReference type="GO" id="GO:0016887">
    <property type="term" value="F:ATP hydrolysis activity"/>
    <property type="evidence" value="ECO:0007669"/>
    <property type="project" value="InterPro"/>
</dbReference>
<keyword evidence="3 8" id="KW-0812">Transmembrane</keyword>
<dbReference type="InterPro" id="IPR034003">
    <property type="entry name" value="ABCG_PDR_2"/>
</dbReference>
<evidence type="ECO:0000259" key="9">
    <source>
        <dbReference type="PROSITE" id="PS50893"/>
    </source>
</evidence>
<keyword evidence="5" id="KW-0067">ATP-binding</keyword>
<feature type="transmembrane region" description="Helical" evidence="8">
    <location>
        <begin position="1154"/>
        <end position="1176"/>
    </location>
</feature>
<feature type="transmembrane region" description="Helical" evidence="8">
    <location>
        <begin position="632"/>
        <end position="650"/>
    </location>
</feature>
<dbReference type="Pfam" id="PF01061">
    <property type="entry name" value="ABC2_membrane"/>
    <property type="match status" value="2"/>
</dbReference>
<evidence type="ECO:0000256" key="3">
    <source>
        <dbReference type="ARBA" id="ARBA00022692"/>
    </source>
</evidence>
<organism evidence="10 11">
    <name type="scientific">Rhizoclosmatium globosum</name>
    <dbReference type="NCBI Taxonomy" id="329046"/>
    <lineage>
        <taxon>Eukaryota</taxon>
        <taxon>Fungi</taxon>
        <taxon>Fungi incertae sedis</taxon>
        <taxon>Chytridiomycota</taxon>
        <taxon>Chytridiomycota incertae sedis</taxon>
        <taxon>Chytridiomycetes</taxon>
        <taxon>Chytridiales</taxon>
        <taxon>Chytriomycetaceae</taxon>
        <taxon>Rhizoclosmatium</taxon>
    </lineage>
</organism>
<dbReference type="OrthoDB" id="245989at2759"/>
<dbReference type="InterPro" id="IPR017871">
    <property type="entry name" value="ABC_transporter-like_CS"/>
</dbReference>
<feature type="transmembrane region" description="Helical" evidence="8">
    <location>
        <begin position="488"/>
        <end position="509"/>
    </location>
</feature>
<evidence type="ECO:0000256" key="5">
    <source>
        <dbReference type="ARBA" id="ARBA00022840"/>
    </source>
</evidence>
<evidence type="ECO:0000256" key="2">
    <source>
        <dbReference type="ARBA" id="ARBA00022448"/>
    </source>
</evidence>
<sequence>MKHSKADDTDEKLIESTNDLGYIPSQFSLLGGDYPLDPRRQSVQPDLRSLYSSLRQDIDARSVKLGIKAHGVLQEGTTEQFSDPRTDPASKDFDHTAFLKAVRKFAKAQNMEFSEMPIAFRDLTVIGDTLENTKIPTVGSTLLGVLQPAIQIYNFFKQTSDTMFKPKPIGEKEIIKNITGVIKPGELVLVIGRPGSGCSTLLRTLANQTRSFKEVRGEIMYSGFESKEIRDHYRGQIVYAQEDDPHFPSLTVRQTLEFALSCKVDSPVIRQRILEITLKIYGLVGCQNTVVGDSNLRGISGGEKKRVSLAEATVVGGCAGIFDGSLRSFADFQSRAVVASCYQASDAMFEMFDKVIVLADGECTYFGPTQNAVQYFQELGFPKHPRDTAAEYLTTCASSGKYSPEDLGRKFRLSPFGEATWRDAQYHLSPEVLLQNKKELTESYKARMKIIGSKHIKEGSPFATSTARQAMLLIIREMQIVRGNLAQVIIKYFVNILMAAIVGSVYLQVPVTPAGAYTRGGAIFFALLFNSVSAVSEIPKILEGRTILYKHMDMALYKPSTQFLAQYIFQMMLDALQVLLFSVVLYFMVGLQANAGRFFLFYFTLFLTQQSFGNFVRLFGFANSTRATAQNTSGVVLILFVIYSGYIIPHQYMKPWFIWVYWLNPLAYGFKTLITNEFEGLLFPCTGTNCDSNYQTCSMAGGSPGATSVDGLAYLSVALGIDTSFKWWNLLIIFAFFIFFFTINCIVLETVQHGSAGKSVKFFKPEEDKDKLNRRLEKLDKRDRKLVAPVVPASETSVEVNADELEVLGTLLWKDVMYTVPHPKEKGKHLTLLNGINGYAKPGTMTALMGSSGAGKTTLLDVIAMRKTIGKIEGKSGAQFKKTSGYCEQMDVHNTDATVREALRFAAFLRQPFSTPAKEKIGYVEKVIEMLEMTSIADALIGDLDSGIGISMEERKRLTIGVELVAKPKILFLDEPTSGLDAQAASNIIKLLKLLTQEGYALVVTIHQPSAMLFSEFDRLLLLGRGGKTIYFGDLGANCGTLLHYFERNGAPNYILESIGAGTGKTANTIDWFEKWNTSAEANQLISKKHTEELQKADHKILVMFQHTKKNYLCYDSNVPIVLEESNIQHWTCCVSDGGCSDYWATFFQSQNRVFAMFMTSVIGTMVINIVVSMFIDQRRVSIREQSSGTYGPIAFGVAITTVEIPFAILAATVFYVLFYWTVGLNPNSENAGYFYILYVVYNLWAVSFGQMVASAVPSQAIAAAVIPLMSSLLSLLSGVSVPYNSMPDFYRSWLYWIDPYHYFIEGLIVNDLHNLALQCDSYSFITVNIPAGYTCGQYFTVYSTFAPGALQDSSATGTCKWCPMVVGDTFFSRFSWDYGNRWRNLGFLFCFWIFNRICTAFFINRFQVKR</sequence>
<dbReference type="InterPro" id="IPR027417">
    <property type="entry name" value="P-loop_NTPase"/>
</dbReference>
<feature type="transmembrane region" description="Helical" evidence="8">
    <location>
        <begin position="1386"/>
        <end position="1404"/>
    </location>
</feature>
<keyword evidence="11" id="KW-1185">Reference proteome</keyword>
<dbReference type="STRING" id="329046.A0A1Y2BQZ6"/>
<feature type="transmembrane region" description="Helical" evidence="8">
    <location>
        <begin position="563"/>
        <end position="587"/>
    </location>
</feature>
<dbReference type="GO" id="GO:0140359">
    <property type="term" value="F:ABC-type transporter activity"/>
    <property type="evidence" value="ECO:0007669"/>
    <property type="project" value="InterPro"/>
</dbReference>
<protein>
    <recommendedName>
        <fullName evidence="9">ABC transporter domain-containing protein</fullName>
    </recommendedName>
</protein>